<proteinExistence type="predicted"/>
<evidence type="ECO:0000313" key="8">
    <source>
        <dbReference type="EMBL" id="SSX23618.1"/>
    </source>
</evidence>
<feature type="domain" description="C2H2-type" evidence="7">
    <location>
        <begin position="728"/>
        <end position="753"/>
    </location>
</feature>
<dbReference type="InterPro" id="IPR013087">
    <property type="entry name" value="Znf_C2H2_type"/>
</dbReference>
<reference evidence="8" key="1">
    <citation type="submission" date="2018-07" db="EMBL/GenBank/DDBJ databases">
        <authorList>
            <person name="Quirk P.G."/>
            <person name="Krulwich T.A."/>
        </authorList>
    </citation>
    <scope>NUCLEOTIDE SEQUENCE</scope>
</reference>
<dbReference type="GO" id="GO:0005634">
    <property type="term" value="C:nucleus"/>
    <property type="evidence" value="ECO:0007669"/>
    <property type="project" value="TreeGrafter"/>
</dbReference>
<dbReference type="PROSITE" id="PS50157">
    <property type="entry name" value="ZINC_FINGER_C2H2_2"/>
    <property type="match status" value="7"/>
</dbReference>
<dbReference type="Gene3D" id="3.30.160.60">
    <property type="entry name" value="Classic Zinc Finger"/>
    <property type="match status" value="9"/>
</dbReference>
<feature type="region of interest" description="Disordered" evidence="6">
    <location>
        <begin position="443"/>
        <end position="479"/>
    </location>
</feature>
<organism evidence="8">
    <name type="scientific">Culicoides sonorensis</name>
    <name type="common">Biting midge</name>
    <dbReference type="NCBI Taxonomy" id="179676"/>
    <lineage>
        <taxon>Eukaryota</taxon>
        <taxon>Metazoa</taxon>
        <taxon>Ecdysozoa</taxon>
        <taxon>Arthropoda</taxon>
        <taxon>Hexapoda</taxon>
        <taxon>Insecta</taxon>
        <taxon>Pterygota</taxon>
        <taxon>Neoptera</taxon>
        <taxon>Endopterygota</taxon>
        <taxon>Diptera</taxon>
        <taxon>Nematocera</taxon>
        <taxon>Chironomoidea</taxon>
        <taxon>Ceratopogonidae</taxon>
        <taxon>Ceratopogoninae</taxon>
        <taxon>Culicoides</taxon>
        <taxon>Monoculicoides</taxon>
    </lineage>
</organism>
<keyword evidence="2" id="KW-0677">Repeat</keyword>
<feature type="domain" description="C2H2-type" evidence="7">
    <location>
        <begin position="618"/>
        <end position="646"/>
    </location>
</feature>
<dbReference type="AlphaFoldDB" id="A0A336MC41"/>
<dbReference type="InterPro" id="IPR036236">
    <property type="entry name" value="Znf_C2H2_sf"/>
</dbReference>
<dbReference type="SMART" id="SM00355">
    <property type="entry name" value="ZnF_C2H2"/>
    <property type="match status" value="22"/>
</dbReference>
<dbReference type="GO" id="GO:0008270">
    <property type="term" value="F:zinc ion binding"/>
    <property type="evidence" value="ECO:0007669"/>
    <property type="project" value="UniProtKB-KW"/>
</dbReference>
<keyword evidence="4" id="KW-0862">Zinc</keyword>
<feature type="domain" description="C2H2-type" evidence="7">
    <location>
        <begin position="277"/>
        <end position="304"/>
    </location>
</feature>
<dbReference type="EMBL" id="UFQT01000369">
    <property type="protein sequence ID" value="SSX23618.1"/>
    <property type="molecule type" value="Genomic_DNA"/>
</dbReference>
<gene>
    <name evidence="8" type="primary">CSON009349</name>
</gene>
<evidence type="ECO:0000256" key="6">
    <source>
        <dbReference type="SAM" id="MobiDB-lite"/>
    </source>
</evidence>
<keyword evidence="3 5" id="KW-0863">Zinc-finger</keyword>
<feature type="domain" description="C2H2-type" evidence="7">
    <location>
        <begin position="565"/>
        <end position="592"/>
    </location>
</feature>
<evidence type="ECO:0000256" key="5">
    <source>
        <dbReference type="PROSITE-ProRule" id="PRU00042"/>
    </source>
</evidence>
<dbReference type="PROSITE" id="PS00028">
    <property type="entry name" value="ZINC_FINGER_C2H2_1"/>
    <property type="match status" value="2"/>
</dbReference>
<dbReference type="GO" id="GO:0000981">
    <property type="term" value="F:DNA-binding transcription factor activity, RNA polymerase II-specific"/>
    <property type="evidence" value="ECO:0007669"/>
    <property type="project" value="TreeGrafter"/>
</dbReference>
<protein>
    <submittedName>
        <fullName evidence="8">CSON009349 protein</fullName>
    </submittedName>
</protein>
<feature type="region of interest" description="Disordered" evidence="6">
    <location>
        <begin position="539"/>
        <end position="559"/>
    </location>
</feature>
<feature type="domain" description="C2H2-type" evidence="7">
    <location>
        <begin position="21"/>
        <end position="49"/>
    </location>
</feature>
<evidence type="ECO:0000256" key="3">
    <source>
        <dbReference type="ARBA" id="ARBA00022771"/>
    </source>
</evidence>
<dbReference type="SUPFAM" id="SSF57667">
    <property type="entry name" value="beta-beta-alpha zinc fingers"/>
    <property type="match status" value="6"/>
</dbReference>
<evidence type="ECO:0000259" key="7">
    <source>
        <dbReference type="PROSITE" id="PS50157"/>
    </source>
</evidence>
<name>A0A336MC41_CULSO</name>
<dbReference type="PANTHER" id="PTHR24409">
    <property type="entry name" value="ZINC FINGER PROTEIN 142"/>
    <property type="match status" value="1"/>
</dbReference>
<feature type="region of interest" description="Disordered" evidence="6">
    <location>
        <begin position="496"/>
        <end position="517"/>
    </location>
</feature>
<evidence type="ECO:0000256" key="2">
    <source>
        <dbReference type="ARBA" id="ARBA00022737"/>
    </source>
</evidence>
<accession>A0A336MC41</accession>
<keyword evidence="1" id="KW-0479">Metal-binding</keyword>
<evidence type="ECO:0000256" key="4">
    <source>
        <dbReference type="ARBA" id="ARBA00022833"/>
    </source>
</evidence>
<dbReference type="VEuPathDB" id="VectorBase:CSON009349"/>
<feature type="compositionally biased region" description="Basic and acidic residues" evidence="6">
    <location>
        <begin position="470"/>
        <end position="479"/>
    </location>
</feature>
<sequence length="929" mass="108173">METISSTGNPIKNDLPNLRMYECDICLTRFDEKNHLRQHIGHRHLPKTQKCPDCDVMVNDISIVSHQQIHRKKHICEKCGRLFQRAKQLQVHMEKTCKAPDAFKDDTELSEKKYKCMMCTYRGPTERALGRHVRSVHHSKTMEKTKTCEICNKQFNKFAYASHKRSHGRIQCTKCLKWLSTGSGFFKVHMMKHEREEKEEEENTDSKIQFKKALGPDGFYRCYGEGCTYQTHIKRLFVRHWEGQHGPKTLKCDYPGCERKNMSVTQLWRHKKSHKRKDCQSCGKVFNDLNELNQHFNSNSCKKLETRSEKRETIPGKQQHTCELCGLTLNSKTSLRNHLSSCEKNSTSNKIPSESTVKINSKQEKEFKVVDIKTPCKHCGELCHLNELEAHLQTCEKYLSISKSTEIILKTEPEPEIETNFENEPGILVKLEPEVELREEIEIKEEPLDEDELVENKINETPDGDPLSDASRRDESENETFKCEMCDFETDEKKNLKRHMRKDHNSNGTECSEPENKVTEAHSINFIRAFDDIPIESRINSEDHKRHPRKAKESSPVKESENEEFNCDKCNYTTTKKKNLQAHISTMHDPQPVDCPECGKKVSKVRYKKHLRTHTLEFSCCVCAKRFSNRWNLKEHIRKNHPDRTDLISEINSQSKVVKQESIREKPPVMQCAHCEYATADKRNFINHYSRIHALTRCTCNYCGQSISEVDFKRHIAVHENPQKAAIYMCEKCSRAFSQKRSLDVHMLTCTGEIFINTHQFKCDICPFGTSNKRSLRNHYKMVHAPKDRQCPICSKMFRKAKLASHISWHKNRLTCSLCGKSNFASKYHLTVHILSMHPGNEQLLSDQGLLKEKKAPVHEVAEIPNVQCPQCSKMVKQSRMSVHLQIHNKQFKCTFEGCEKLFANKYALKVHLNRCKNRVKEEIYETSN</sequence>
<feature type="domain" description="C2H2-type" evidence="7">
    <location>
        <begin position="481"/>
        <end position="509"/>
    </location>
</feature>
<dbReference type="Pfam" id="PF00096">
    <property type="entry name" value="zf-C2H2"/>
    <property type="match status" value="3"/>
</dbReference>
<evidence type="ECO:0000256" key="1">
    <source>
        <dbReference type="ARBA" id="ARBA00022723"/>
    </source>
</evidence>
<dbReference type="Pfam" id="PF13909">
    <property type="entry name" value="zf-H2C2_5"/>
    <property type="match status" value="1"/>
</dbReference>
<dbReference type="PANTHER" id="PTHR24409:SF295">
    <property type="entry name" value="AZ2-RELATED"/>
    <property type="match status" value="1"/>
</dbReference>
<feature type="domain" description="C2H2-type" evidence="7">
    <location>
        <begin position="761"/>
        <end position="789"/>
    </location>
</feature>
<dbReference type="GO" id="GO:0000977">
    <property type="term" value="F:RNA polymerase II transcription regulatory region sequence-specific DNA binding"/>
    <property type="evidence" value="ECO:0007669"/>
    <property type="project" value="TreeGrafter"/>
</dbReference>